<feature type="signal peptide" evidence="3">
    <location>
        <begin position="1"/>
        <end position="43"/>
    </location>
</feature>
<keyword evidence="2" id="KW-0812">Transmembrane</keyword>
<evidence type="ECO:0000256" key="2">
    <source>
        <dbReference type="SAM" id="Phobius"/>
    </source>
</evidence>
<dbReference type="AlphaFoldDB" id="A0A4V1IRR6"/>
<keyword evidence="5" id="KW-1185">Reference proteome</keyword>
<keyword evidence="2" id="KW-0472">Membrane</keyword>
<reference evidence="5" key="1">
    <citation type="journal article" date="2018" name="Nat. Microbiol.">
        <title>Leveraging single-cell genomics to expand the fungal tree of life.</title>
        <authorList>
            <person name="Ahrendt S.R."/>
            <person name="Quandt C.A."/>
            <person name="Ciobanu D."/>
            <person name="Clum A."/>
            <person name="Salamov A."/>
            <person name="Andreopoulos B."/>
            <person name="Cheng J.F."/>
            <person name="Woyke T."/>
            <person name="Pelin A."/>
            <person name="Henrissat B."/>
            <person name="Reynolds N.K."/>
            <person name="Benny G.L."/>
            <person name="Smith M.E."/>
            <person name="James T.Y."/>
            <person name="Grigoriev I.V."/>
        </authorList>
    </citation>
    <scope>NUCLEOTIDE SEQUENCE [LARGE SCALE GENOMIC DNA]</scope>
</reference>
<feature type="region of interest" description="Disordered" evidence="1">
    <location>
        <begin position="267"/>
        <end position="514"/>
    </location>
</feature>
<accession>A0A4V1IRR6</accession>
<evidence type="ECO:0000256" key="3">
    <source>
        <dbReference type="SAM" id="SignalP"/>
    </source>
</evidence>
<feature type="compositionally biased region" description="Polar residues" evidence="1">
    <location>
        <begin position="571"/>
        <end position="586"/>
    </location>
</feature>
<evidence type="ECO:0000313" key="4">
    <source>
        <dbReference type="EMBL" id="RKO90987.1"/>
    </source>
</evidence>
<organism evidence="4 5">
    <name type="scientific">Blyttiomyces helicus</name>
    <dbReference type="NCBI Taxonomy" id="388810"/>
    <lineage>
        <taxon>Eukaryota</taxon>
        <taxon>Fungi</taxon>
        <taxon>Fungi incertae sedis</taxon>
        <taxon>Chytridiomycota</taxon>
        <taxon>Chytridiomycota incertae sedis</taxon>
        <taxon>Chytridiomycetes</taxon>
        <taxon>Chytridiomycetes incertae sedis</taxon>
        <taxon>Blyttiomyces</taxon>
    </lineage>
</organism>
<keyword evidence="2" id="KW-1133">Transmembrane helix</keyword>
<feature type="compositionally biased region" description="Basic and acidic residues" evidence="1">
    <location>
        <begin position="286"/>
        <end position="328"/>
    </location>
</feature>
<gene>
    <name evidence="4" type="ORF">BDK51DRAFT_43771</name>
</gene>
<feature type="region of interest" description="Disordered" evidence="1">
    <location>
        <begin position="698"/>
        <end position="723"/>
    </location>
</feature>
<feature type="compositionally biased region" description="Polar residues" evidence="1">
    <location>
        <begin position="621"/>
        <end position="634"/>
    </location>
</feature>
<feature type="compositionally biased region" description="Acidic residues" evidence="1">
    <location>
        <begin position="428"/>
        <end position="441"/>
    </location>
</feature>
<proteinExistence type="predicted"/>
<feature type="region of interest" description="Disordered" evidence="1">
    <location>
        <begin position="530"/>
        <end position="646"/>
    </location>
</feature>
<feature type="compositionally biased region" description="Polar residues" evidence="1">
    <location>
        <begin position="395"/>
        <end position="408"/>
    </location>
</feature>
<dbReference type="EMBL" id="KZ995284">
    <property type="protein sequence ID" value="RKO90987.1"/>
    <property type="molecule type" value="Genomic_DNA"/>
</dbReference>
<feature type="compositionally biased region" description="Low complexity" evidence="1">
    <location>
        <begin position="482"/>
        <end position="493"/>
    </location>
</feature>
<sequence>MLACLNTPRSRTRRRRSDCLRNPALPILLQTAILAAALPLVAADSPDSTSTGIDLGPLGHWPTWAVILVAAILVVVLSLLLLCIVRRARAAAATTTLRKSAAWAWCVRRRAAPSEKAIGEGNGTISPDALETGMGYRVAALSADGCASPPAKMLHVLTVDVGSRKSAEEDEDDELMISPANRRSILELTVPVGHYSNELGLGMAGTRASLIPMSSVISIEVASLADTPSVLSFARSRKSLADENERPNPSLGRGGVVDAVEAWRETVDRPVLPGDEADLGGMRGAAADRRGGGRRSFTADRGRRSFAADEGEPREGRRRSESSQRDTDWDQPPPARLLSASRQRQAPLEIPSGSDSSDTEVAPRRRDAPLEIPSGSDSSDADMPPLPRSAYRSLSLATHKNLSPLSWRQSRENFRKSGPSQNGSRDDVTDDNEGPLSDFEDVAQYRRPTVVPVDSASQEKPASVKSLKRKSKQSVRSDTSIASFAPSTRSRSPARSDDDRGPGPAPLPPAPSLMRSEAVAVLAKSVLRRKASAPQLDATHALPPAGSSRLSRRANKPAPIMRSIRSFGDLRTQSVPPLSPTGSSCSAEYPPPQWEVQPQIHASAAVDTAEVTAESLDLRRTQSSRAAKSQSSPAEETPDPAASLNRLATLRERETAVNFLARSSSFRQMQAQRRAERERAEAAAPAAEWMEVVAIPDSAVPRGGPPKEVGVDARGVPARLQMT</sequence>
<dbReference type="Proteomes" id="UP000269721">
    <property type="component" value="Unassembled WGS sequence"/>
</dbReference>
<name>A0A4V1IRR6_9FUNG</name>
<evidence type="ECO:0000256" key="1">
    <source>
        <dbReference type="SAM" id="MobiDB-lite"/>
    </source>
</evidence>
<feature type="transmembrane region" description="Helical" evidence="2">
    <location>
        <begin position="63"/>
        <end position="85"/>
    </location>
</feature>
<keyword evidence="3" id="KW-0732">Signal</keyword>
<feature type="chain" id="PRO_5020642861" evidence="3">
    <location>
        <begin position="44"/>
        <end position="723"/>
    </location>
</feature>
<evidence type="ECO:0000313" key="5">
    <source>
        <dbReference type="Proteomes" id="UP000269721"/>
    </source>
</evidence>
<protein>
    <submittedName>
        <fullName evidence="4">Uncharacterized protein</fullName>
    </submittedName>
</protein>